<dbReference type="SUPFAM" id="SSF56219">
    <property type="entry name" value="DNase I-like"/>
    <property type="match status" value="1"/>
</dbReference>
<dbReference type="PANTHER" id="PTHR22748">
    <property type="entry name" value="AP ENDONUCLEASE"/>
    <property type="match status" value="1"/>
</dbReference>
<keyword evidence="5 7" id="KW-0460">Magnesium</keyword>
<dbReference type="PROSITE" id="PS00728">
    <property type="entry name" value="AP_NUCLEASE_F1_3"/>
    <property type="match status" value="1"/>
</dbReference>
<feature type="binding site" evidence="7">
    <location>
        <position position="280"/>
    </location>
    <ligand>
        <name>Mg(2+)</name>
        <dbReference type="ChEBI" id="CHEBI:18420"/>
        <label>1</label>
    </ligand>
</feature>
<evidence type="ECO:0000256" key="6">
    <source>
        <dbReference type="PIRSR" id="PIRSR604808-1"/>
    </source>
</evidence>
<dbReference type="InterPro" id="IPR020847">
    <property type="entry name" value="AP_endonuclease_F1_BS"/>
</dbReference>
<keyword evidence="3 7" id="KW-0479">Metal-binding</keyword>
<dbReference type="GO" id="GO:0003906">
    <property type="term" value="F:DNA-(apurinic or apyrimidinic site) endonuclease activity"/>
    <property type="evidence" value="ECO:0007669"/>
    <property type="project" value="TreeGrafter"/>
</dbReference>
<dbReference type="Gene3D" id="3.60.10.10">
    <property type="entry name" value="Endonuclease/exonuclease/phosphatase"/>
    <property type="match status" value="1"/>
</dbReference>
<dbReference type="PROSITE" id="PS51435">
    <property type="entry name" value="AP_NUCLEASE_F1_4"/>
    <property type="match status" value="1"/>
</dbReference>
<dbReference type="PROSITE" id="PS00726">
    <property type="entry name" value="AP_NUCLEASE_F1_1"/>
    <property type="match status" value="1"/>
</dbReference>
<accession>A0A261ETJ5</accession>
<evidence type="ECO:0000259" key="9">
    <source>
        <dbReference type="Pfam" id="PF03372"/>
    </source>
</evidence>
<feature type="binding site" evidence="7">
    <location>
        <position position="46"/>
    </location>
    <ligand>
        <name>Mg(2+)</name>
        <dbReference type="ChEBI" id="CHEBI:18420"/>
        <label>1</label>
    </ligand>
</feature>
<feature type="active site" description="Proton acceptor" evidence="6">
    <location>
        <position position="281"/>
    </location>
</feature>
<dbReference type="Pfam" id="PF03372">
    <property type="entry name" value="Exo_endo_phos"/>
    <property type="match status" value="1"/>
</dbReference>
<feature type="binding site" evidence="7">
    <location>
        <position position="172"/>
    </location>
    <ligand>
        <name>Mg(2+)</name>
        <dbReference type="ChEBI" id="CHEBI:18420"/>
        <label>1</label>
    </ligand>
</feature>
<evidence type="ECO:0000313" key="11">
    <source>
        <dbReference type="Proteomes" id="UP000216004"/>
    </source>
</evidence>
<dbReference type="Proteomes" id="UP000216004">
    <property type="component" value="Unassembled WGS sequence"/>
</dbReference>
<evidence type="ECO:0000313" key="10">
    <source>
        <dbReference type="EMBL" id="OZG50179.1"/>
    </source>
</evidence>
<evidence type="ECO:0000256" key="5">
    <source>
        <dbReference type="ARBA" id="ARBA00022842"/>
    </source>
</evidence>
<dbReference type="CDD" id="cd09087">
    <property type="entry name" value="Ape1-like_AP-endo"/>
    <property type="match status" value="1"/>
</dbReference>
<dbReference type="GO" id="GO:0008311">
    <property type="term" value="F:double-stranded DNA 3'-5' DNA exonuclease activity"/>
    <property type="evidence" value="ECO:0007669"/>
    <property type="project" value="TreeGrafter"/>
</dbReference>
<keyword evidence="7" id="KW-0464">Manganese</keyword>
<evidence type="ECO:0000256" key="8">
    <source>
        <dbReference type="PIRSR" id="PIRSR604808-3"/>
    </source>
</evidence>
<dbReference type="InterPro" id="IPR005135">
    <property type="entry name" value="Endo/exonuclease/phosphatase"/>
</dbReference>
<feature type="site" description="Interaction with DNA substrate" evidence="8">
    <location>
        <position position="281"/>
    </location>
</feature>
<keyword evidence="4" id="KW-0378">Hydrolase</keyword>
<comment type="caution">
    <text evidence="10">The sequence shown here is derived from an EMBL/GenBank/DDBJ whole genome shotgun (WGS) entry which is preliminary data.</text>
</comment>
<feature type="binding site" evidence="7">
    <location>
        <position position="281"/>
    </location>
    <ligand>
        <name>Mg(2+)</name>
        <dbReference type="ChEBI" id="CHEBI:18420"/>
        <label>1</label>
    </ligand>
</feature>
<evidence type="ECO:0000256" key="7">
    <source>
        <dbReference type="PIRSR" id="PIRSR604808-2"/>
    </source>
</evidence>
<feature type="binding site" evidence="7">
    <location>
        <position position="174"/>
    </location>
    <ligand>
        <name>Mg(2+)</name>
        <dbReference type="ChEBI" id="CHEBI:18420"/>
        <label>1</label>
    </ligand>
</feature>
<feature type="domain" description="Endonuclease/exonuclease/phosphatase" evidence="9">
    <location>
        <begin position="6"/>
        <end position="264"/>
    </location>
</feature>
<evidence type="ECO:0000256" key="3">
    <source>
        <dbReference type="ARBA" id="ARBA00022723"/>
    </source>
</evidence>
<proteinExistence type="inferred from homology"/>
<dbReference type="GO" id="GO:0006284">
    <property type="term" value="P:base-excision repair"/>
    <property type="evidence" value="ECO:0007669"/>
    <property type="project" value="TreeGrafter"/>
</dbReference>
<dbReference type="InterPro" id="IPR004808">
    <property type="entry name" value="AP_endonuc_1"/>
</dbReference>
<evidence type="ECO:0000256" key="4">
    <source>
        <dbReference type="ARBA" id="ARBA00022801"/>
    </source>
</evidence>
<dbReference type="NCBIfam" id="TIGR00633">
    <property type="entry name" value="xth"/>
    <property type="match status" value="1"/>
</dbReference>
<feature type="binding site" evidence="7">
    <location>
        <position position="9"/>
    </location>
    <ligand>
        <name>Mg(2+)</name>
        <dbReference type="ChEBI" id="CHEBI:18420"/>
        <label>1</label>
    </ligand>
</feature>
<evidence type="ECO:0000256" key="1">
    <source>
        <dbReference type="ARBA" id="ARBA00001936"/>
    </source>
</evidence>
<sequence>MAYTFISWNIDSLNAALTGSSDRSALSQTVLDNIAQTSPDVLAVQETKLNSSVPKKTANLTDLLYQRFPDYNIVYNTSEPPARKGYAGTMMLYKKSLPTPQVQYPSIGAPEPMDSEGRVITLEFPDMYVVTVYTPNAGSGLVRLSERGLWDDCFRQYVQGLDQSKPVFVGGDFNVAHEEIDLANPESNHHSAGFTDEERNKFSQLLSAGFTDTFRQLYKSASPTFSSEDGEHSIYTWFAQRVPTAKAHNSGWRIDYWLASDRVADKITVCRPLDTGARQDHVPLELQFSL</sequence>
<dbReference type="AlphaFoldDB" id="A0A261ETJ5"/>
<evidence type="ECO:0000256" key="2">
    <source>
        <dbReference type="ARBA" id="ARBA00007092"/>
    </source>
</evidence>
<dbReference type="EMBL" id="MWWS01000004">
    <property type="protein sequence ID" value="OZG50179.1"/>
    <property type="molecule type" value="Genomic_DNA"/>
</dbReference>
<dbReference type="InterPro" id="IPR020848">
    <property type="entry name" value="AP_endonuclease_F1_CS"/>
</dbReference>
<keyword evidence="11" id="KW-1185">Reference proteome</keyword>
<dbReference type="PANTHER" id="PTHR22748:SF6">
    <property type="entry name" value="DNA-(APURINIC OR APYRIMIDINIC SITE) ENDONUCLEASE"/>
    <property type="match status" value="1"/>
</dbReference>
<organism evidence="10 11">
    <name type="scientific">Bombiscardovia coagulans</name>
    <dbReference type="NCBI Taxonomy" id="686666"/>
    <lineage>
        <taxon>Bacteria</taxon>
        <taxon>Bacillati</taxon>
        <taxon>Actinomycetota</taxon>
        <taxon>Actinomycetes</taxon>
        <taxon>Bifidobacteriales</taxon>
        <taxon>Bifidobacteriaceae</taxon>
        <taxon>Bombiscardovia</taxon>
    </lineage>
</organism>
<name>A0A261ETJ5_9BIFI</name>
<feature type="active site" description="Proton donor/acceptor" evidence="6">
    <location>
        <position position="172"/>
    </location>
</feature>
<comment type="cofactor">
    <cofactor evidence="7">
        <name>Mg(2+)</name>
        <dbReference type="ChEBI" id="CHEBI:18420"/>
    </cofactor>
    <cofactor evidence="7">
        <name>Mn(2+)</name>
        <dbReference type="ChEBI" id="CHEBI:29035"/>
    </cofactor>
    <text evidence="7">Probably binds two magnesium or manganese ions per subunit.</text>
</comment>
<reference evidence="10 11" key="1">
    <citation type="journal article" date="2017" name="BMC Genomics">
        <title>Comparative genomic and phylogenomic analyses of the Bifidobacteriaceae family.</title>
        <authorList>
            <person name="Lugli G.A."/>
            <person name="Milani C."/>
            <person name="Turroni F."/>
            <person name="Duranti S."/>
            <person name="Mancabelli L."/>
            <person name="Mangifesta M."/>
            <person name="Ferrario C."/>
            <person name="Modesto M."/>
            <person name="Mattarelli P."/>
            <person name="Jiri K."/>
            <person name="van Sinderen D."/>
            <person name="Ventura M."/>
        </authorList>
    </citation>
    <scope>NUCLEOTIDE SEQUENCE [LARGE SCALE GENOMIC DNA]</scope>
    <source>
        <strain evidence="10 11">DSM 22924</strain>
    </source>
</reference>
<dbReference type="InterPro" id="IPR036691">
    <property type="entry name" value="Endo/exonu/phosph_ase_sf"/>
</dbReference>
<comment type="similarity">
    <text evidence="2">Belongs to the DNA repair enzymes AP/ExoA family.</text>
</comment>
<dbReference type="GO" id="GO:0008081">
    <property type="term" value="F:phosphoric diester hydrolase activity"/>
    <property type="evidence" value="ECO:0007669"/>
    <property type="project" value="TreeGrafter"/>
</dbReference>
<gene>
    <name evidence="10" type="ORF">BOCO_0696</name>
</gene>
<dbReference type="GO" id="GO:0046872">
    <property type="term" value="F:metal ion binding"/>
    <property type="evidence" value="ECO:0007669"/>
    <property type="project" value="UniProtKB-KW"/>
</dbReference>
<protein>
    <submittedName>
        <fullName evidence="10">Exodeoxyribonuclease</fullName>
    </submittedName>
</protein>
<feature type="site" description="Important for catalytic activity" evidence="8">
    <location>
        <position position="255"/>
    </location>
</feature>
<dbReference type="RefSeq" id="WP_094722945.1">
    <property type="nucleotide sequence ID" value="NZ_MWWS01000004.1"/>
</dbReference>
<dbReference type="OrthoDB" id="9803914at2"/>
<feature type="active site" evidence="6">
    <location>
        <position position="133"/>
    </location>
</feature>
<dbReference type="GO" id="GO:0003677">
    <property type="term" value="F:DNA binding"/>
    <property type="evidence" value="ECO:0007669"/>
    <property type="project" value="InterPro"/>
</dbReference>
<comment type="cofactor">
    <cofactor evidence="1">
        <name>Mn(2+)</name>
        <dbReference type="ChEBI" id="CHEBI:29035"/>
    </cofactor>
</comment>
<feature type="site" description="Transition state stabilizer" evidence="8">
    <location>
        <position position="174"/>
    </location>
</feature>